<proteinExistence type="predicted"/>
<organism evidence="8 9">
    <name type="scientific">Aspergillus fumigatiaffinis</name>
    <dbReference type="NCBI Taxonomy" id="340414"/>
    <lineage>
        <taxon>Eukaryota</taxon>
        <taxon>Fungi</taxon>
        <taxon>Dikarya</taxon>
        <taxon>Ascomycota</taxon>
        <taxon>Pezizomycotina</taxon>
        <taxon>Eurotiomycetes</taxon>
        <taxon>Eurotiomycetidae</taxon>
        <taxon>Eurotiales</taxon>
        <taxon>Aspergillaceae</taxon>
        <taxon>Aspergillus</taxon>
        <taxon>Aspergillus subgen. Fumigati</taxon>
    </lineage>
</organism>
<comment type="subcellular location">
    <subcellularLocation>
        <location evidence="1">Membrane</location>
        <topology evidence="1">Multi-pass membrane protein</topology>
    </subcellularLocation>
</comment>
<feature type="transmembrane region" description="Helical" evidence="6">
    <location>
        <begin position="460"/>
        <end position="478"/>
    </location>
</feature>
<dbReference type="PRINTS" id="PR01036">
    <property type="entry name" value="TCRTETB"/>
</dbReference>
<dbReference type="Gene3D" id="1.20.1250.20">
    <property type="entry name" value="MFS general substrate transporter like domains"/>
    <property type="match status" value="1"/>
</dbReference>
<dbReference type="EMBL" id="JAAAPX010000202">
    <property type="protein sequence ID" value="KAF4227025.1"/>
    <property type="molecule type" value="Genomic_DNA"/>
</dbReference>
<keyword evidence="9" id="KW-1185">Reference proteome</keyword>
<evidence type="ECO:0000256" key="3">
    <source>
        <dbReference type="ARBA" id="ARBA00022989"/>
    </source>
</evidence>
<evidence type="ECO:0000259" key="7">
    <source>
        <dbReference type="PROSITE" id="PS50850"/>
    </source>
</evidence>
<feature type="transmembrane region" description="Helical" evidence="6">
    <location>
        <begin position="182"/>
        <end position="200"/>
    </location>
</feature>
<dbReference type="FunFam" id="1.20.1250.20:FF:001087">
    <property type="entry name" value="MFS multidrug transporter, putative"/>
    <property type="match status" value="1"/>
</dbReference>
<dbReference type="GO" id="GO:0022857">
    <property type="term" value="F:transmembrane transporter activity"/>
    <property type="evidence" value="ECO:0007669"/>
    <property type="project" value="InterPro"/>
</dbReference>
<feature type="region of interest" description="Disordered" evidence="5">
    <location>
        <begin position="638"/>
        <end position="659"/>
    </location>
</feature>
<sequence length="659" mass="71950">MFAATKYIYNKTRTQSKSGTEKKSLCQHRLQSSQSAPAADDGLSTERTSIKTEDQRILPQSAQGPEEDSKCHLCQQQRRHDRIYRWKLICGLTLPYILSTLDLTIVATAVPSIASHFNKFDELNWIVTAFTLTSTTFIPIFGQLADVFGRHAVLQLAMFLMLVGSTLCAAAQSWGMLLLGRALQGTSSAGIMNIIMIVLADRVSLRENARNNSIFVFVGGLGYGVGPVVGGYLTDSNWRYCFLVPIPIAFISHIVIFVLLRNELVEGTIFKKGSRSSAVLPALASLDIVGAVLFIFGVGLIILGTAWGGPTYPWSSPEVLAPLIVGGVCFVLFFLYEYFLEPGRLFARMFPRQVPMLPYSMFARRDTIWLAVLEFSSGAAMYSVFYFIGIYFTLVEAYPASKAGINLLYYIPGLGAGVYLAVYLCNVYPAQTFFTINTGTIAETTGFALLIWAISTQNTALINGMMVLAGAGTGLRLMPVNLHTAGVWPEKIAPAMSLMRFALPFGGTLGLTIMGSVFNNRLSSKSSGSGDMGGLDVHDGASLEYIAGLPGPEQEAIRTAGKEAIMWAFIAIMPVIGLSLATGLVMGNVWIKPERSRQRQQQAETGCEGADEGGHSEVIYVPYLWALLTGNITTYKHTNKPKQRHEEETELHPIPQSQA</sequence>
<feature type="transmembrane region" description="Helical" evidence="6">
    <location>
        <begin position="240"/>
        <end position="260"/>
    </location>
</feature>
<feature type="transmembrane region" description="Helical" evidence="6">
    <location>
        <begin position="123"/>
        <end position="141"/>
    </location>
</feature>
<dbReference type="InterPro" id="IPR011701">
    <property type="entry name" value="MFS"/>
</dbReference>
<evidence type="ECO:0000256" key="5">
    <source>
        <dbReference type="SAM" id="MobiDB-lite"/>
    </source>
</evidence>
<accession>A0A8H4M2Q2</accession>
<dbReference type="SUPFAM" id="SSF103473">
    <property type="entry name" value="MFS general substrate transporter"/>
    <property type="match status" value="2"/>
</dbReference>
<name>A0A8H4M2Q2_9EURO</name>
<feature type="domain" description="Major facilitator superfamily (MFS) profile" evidence="7">
    <location>
        <begin position="88"/>
        <end position="589"/>
    </location>
</feature>
<dbReference type="InterPro" id="IPR020846">
    <property type="entry name" value="MFS_dom"/>
</dbReference>
<evidence type="ECO:0000256" key="2">
    <source>
        <dbReference type="ARBA" id="ARBA00022692"/>
    </source>
</evidence>
<reference evidence="8" key="2">
    <citation type="submission" date="2020-04" db="EMBL/GenBank/DDBJ databases">
        <authorList>
            <person name="Santos R.A.C."/>
            <person name="Steenwyk J.L."/>
            <person name="Rivero-Menendez O."/>
            <person name="Mead M.E."/>
            <person name="Silva L.P."/>
            <person name="Bastos R.W."/>
            <person name="Alastruey-Izquierdo A."/>
            <person name="Goldman G.H."/>
            <person name="Rokas A."/>
        </authorList>
    </citation>
    <scope>NUCLEOTIDE SEQUENCE</scope>
    <source>
        <strain evidence="8">CNM-CM6805</strain>
    </source>
</reference>
<feature type="transmembrane region" description="Helical" evidence="6">
    <location>
        <begin position="88"/>
        <end position="111"/>
    </location>
</feature>
<dbReference type="GO" id="GO:0005886">
    <property type="term" value="C:plasma membrane"/>
    <property type="evidence" value="ECO:0007669"/>
    <property type="project" value="TreeGrafter"/>
</dbReference>
<evidence type="ECO:0000256" key="6">
    <source>
        <dbReference type="SAM" id="Phobius"/>
    </source>
</evidence>
<feature type="transmembrane region" description="Helical" evidence="6">
    <location>
        <begin position="407"/>
        <end position="425"/>
    </location>
</feature>
<evidence type="ECO:0000256" key="4">
    <source>
        <dbReference type="ARBA" id="ARBA00023136"/>
    </source>
</evidence>
<keyword evidence="4 6" id="KW-0472">Membrane</keyword>
<gene>
    <name evidence="8" type="ORF">CNMCM6805_003690</name>
</gene>
<evidence type="ECO:0000313" key="8">
    <source>
        <dbReference type="EMBL" id="KAF4227025.1"/>
    </source>
</evidence>
<feature type="transmembrane region" description="Helical" evidence="6">
    <location>
        <begin position="432"/>
        <end position="454"/>
    </location>
</feature>
<dbReference type="PROSITE" id="PS50850">
    <property type="entry name" value="MFS"/>
    <property type="match status" value="1"/>
</dbReference>
<reference evidence="8" key="1">
    <citation type="journal article" date="2020" name="bioRxiv">
        <title>Genomic and phenotypic heterogeneity of clinical isolates of the human pathogens Aspergillus fumigatus, Aspergillus lentulus and Aspergillus fumigatiaffinis.</title>
        <authorList>
            <person name="dos Santos R.A.C."/>
            <person name="Steenwyk J.L."/>
            <person name="Rivero-Menendez O."/>
            <person name="Mead M.E."/>
            <person name="Silva L.P."/>
            <person name="Bastos R.W."/>
            <person name="Alastruey-Izquierdo A."/>
            <person name="Goldman G.H."/>
            <person name="Rokas A."/>
        </authorList>
    </citation>
    <scope>NUCLEOTIDE SEQUENCE</scope>
    <source>
        <strain evidence="8">CNM-CM6805</strain>
    </source>
</reference>
<keyword evidence="2 6" id="KW-0812">Transmembrane</keyword>
<protein>
    <recommendedName>
        <fullName evidence="7">Major facilitator superfamily (MFS) profile domain-containing protein</fullName>
    </recommendedName>
</protein>
<dbReference type="PANTHER" id="PTHR23501">
    <property type="entry name" value="MAJOR FACILITATOR SUPERFAMILY"/>
    <property type="match status" value="1"/>
</dbReference>
<dbReference type="InterPro" id="IPR036259">
    <property type="entry name" value="MFS_trans_sf"/>
</dbReference>
<dbReference type="Pfam" id="PF07690">
    <property type="entry name" value="MFS_1"/>
    <property type="match status" value="1"/>
</dbReference>
<feature type="transmembrane region" description="Helical" evidence="6">
    <location>
        <begin position="368"/>
        <end position="395"/>
    </location>
</feature>
<feature type="transmembrane region" description="Helical" evidence="6">
    <location>
        <begin position="498"/>
        <end position="518"/>
    </location>
</feature>
<comment type="caution">
    <text evidence="8">The sequence shown here is derived from an EMBL/GenBank/DDBJ whole genome shotgun (WGS) entry which is preliminary data.</text>
</comment>
<dbReference type="OrthoDB" id="6770063at2759"/>
<evidence type="ECO:0000256" key="1">
    <source>
        <dbReference type="ARBA" id="ARBA00004141"/>
    </source>
</evidence>
<feature type="transmembrane region" description="Helical" evidence="6">
    <location>
        <begin position="280"/>
        <end position="307"/>
    </location>
</feature>
<dbReference type="AlphaFoldDB" id="A0A8H4M2Q2"/>
<dbReference type="PANTHER" id="PTHR23501:SF39">
    <property type="entry name" value="MULTIDRUG TRANSPORTER, PUTATIVE (AFU_ORTHOLOGUE AFUA_1G05010)-RELATED"/>
    <property type="match status" value="1"/>
</dbReference>
<evidence type="ECO:0000313" key="9">
    <source>
        <dbReference type="Proteomes" id="UP000653565"/>
    </source>
</evidence>
<feature type="transmembrane region" description="Helical" evidence="6">
    <location>
        <begin position="564"/>
        <end position="591"/>
    </location>
</feature>
<feature type="transmembrane region" description="Helical" evidence="6">
    <location>
        <begin position="319"/>
        <end position="339"/>
    </location>
</feature>
<feature type="transmembrane region" description="Helical" evidence="6">
    <location>
        <begin position="153"/>
        <end position="176"/>
    </location>
</feature>
<feature type="transmembrane region" description="Helical" evidence="6">
    <location>
        <begin position="212"/>
        <end position="234"/>
    </location>
</feature>
<dbReference type="Proteomes" id="UP000653565">
    <property type="component" value="Unassembled WGS sequence"/>
</dbReference>
<keyword evidence="3 6" id="KW-1133">Transmembrane helix</keyword>
<feature type="region of interest" description="Disordered" evidence="5">
    <location>
        <begin position="13"/>
        <end position="70"/>
    </location>
</feature>